<organism evidence="2 3">
    <name type="scientific">Bradyrhizobium iriomotense</name>
    <dbReference type="NCBI Taxonomy" id="441950"/>
    <lineage>
        <taxon>Bacteria</taxon>
        <taxon>Pseudomonadati</taxon>
        <taxon>Pseudomonadota</taxon>
        <taxon>Alphaproteobacteria</taxon>
        <taxon>Hyphomicrobiales</taxon>
        <taxon>Nitrobacteraceae</taxon>
        <taxon>Bradyrhizobium</taxon>
    </lineage>
</organism>
<dbReference type="InterPro" id="IPR050639">
    <property type="entry name" value="SSR_resolvase"/>
</dbReference>
<dbReference type="Proteomes" id="UP001156905">
    <property type="component" value="Unassembled WGS sequence"/>
</dbReference>
<proteinExistence type="predicted"/>
<comment type="caution">
    <text evidence="2">The sequence shown here is derived from an EMBL/GenBank/DDBJ whole genome shotgun (WGS) entry which is preliminary data.</text>
</comment>
<dbReference type="Gene3D" id="3.40.50.1390">
    <property type="entry name" value="Resolvase, N-terminal catalytic domain"/>
    <property type="match status" value="1"/>
</dbReference>
<keyword evidence="3" id="KW-1185">Reference proteome</keyword>
<dbReference type="PANTHER" id="PTHR30461:SF23">
    <property type="entry name" value="DNA RECOMBINASE-RELATED"/>
    <property type="match status" value="1"/>
</dbReference>
<dbReference type="EMBL" id="BSOW01000015">
    <property type="protein sequence ID" value="GLR87562.1"/>
    <property type="molecule type" value="Genomic_DNA"/>
</dbReference>
<sequence>MNKITPAHLARAAFVYIRQSTAYQVVNNLESQRRQYGLVERARQLGWEDVQLVDDDLGRSGGGTVRPGFEKLLSAICEERVGAVVSLEASRLAADSEVIARTVPS</sequence>
<gene>
    <name evidence="2" type="ORF">GCM10007857_42730</name>
</gene>
<evidence type="ECO:0000259" key="1">
    <source>
        <dbReference type="PROSITE" id="PS51736"/>
    </source>
</evidence>
<evidence type="ECO:0000313" key="2">
    <source>
        <dbReference type="EMBL" id="GLR87562.1"/>
    </source>
</evidence>
<dbReference type="SUPFAM" id="SSF53041">
    <property type="entry name" value="Resolvase-like"/>
    <property type="match status" value="1"/>
</dbReference>
<protein>
    <recommendedName>
        <fullName evidence="1">Resolvase/invertase-type recombinase catalytic domain-containing protein</fullName>
    </recommendedName>
</protein>
<reference evidence="3" key="1">
    <citation type="journal article" date="2019" name="Int. J. Syst. Evol. Microbiol.">
        <title>The Global Catalogue of Microorganisms (GCM) 10K type strain sequencing project: providing services to taxonomists for standard genome sequencing and annotation.</title>
        <authorList>
            <consortium name="The Broad Institute Genomics Platform"/>
            <consortium name="The Broad Institute Genome Sequencing Center for Infectious Disease"/>
            <person name="Wu L."/>
            <person name="Ma J."/>
        </authorList>
    </citation>
    <scope>NUCLEOTIDE SEQUENCE [LARGE SCALE GENOMIC DNA]</scope>
    <source>
        <strain evidence="3">NBRC 102520</strain>
    </source>
</reference>
<dbReference type="InterPro" id="IPR006119">
    <property type="entry name" value="Resolv_N"/>
</dbReference>
<accession>A0ABQ6AZC9</accession>
<dbReference type="Pfam" id="PF00239">
    <property type="entry name" value="Resolvase"/>
    <property type="match status" value="1"/>
</dbReference>
<dbReference type="PANTHER" id="PTHR30461">
    <property type="entry name" value="DNA-INVERTASE FROM LAMBDOID PROPHAGE"/>
    <property type="match status" value="1"/>
</dbReference>
<name>A0ABQ6AZC9_9BRAD</name>
<feature type="domain" description="Resolvase/invertase-type recombinase catalytic" evidence="1">
    <location>
        <begin position="12"/>
        <end position="105"/>
    </location>
</feature>
<evidence type="ECO:0000313" key="3">
    <source>
        <dbReference type="Proteomes" id="UP001156905"/>
    </source>
</evidence>
<dbReference type="InterPro" id="IPR036162">
    <property type="entry name" value="Resolvase-like_N_sf"/>
</dbReference>
<dbReference type="PROSITE" id="PS51736">
    <property type="entry name" value="RECOMBINASES_3"/>
    <property type="match status" value="1"/>
</dbReference>